<dbReference type="EMBL" id="RKHO01000001">
    <property type="protein sequence ID" value="ROR92513.1"/>
    <property type="molecule type" value="Genomic_DNA"/>
</dbReference>
<dbReference type="GO" id="GO:0004725">
    <property type="term" value="F:protein tyrosine phosphatase activity"/>
    <property type="evidence" value="ECO:0007669"/>
    <property type="project" value="InterPro"/>
</dbReference>
<evidence type="ECO:0000256" key="3">
    <source>
        <dbReference type="ARBA" id="ARBA00022912"/>
    </source>
</evidence>
<feature type="active site" description="Nucleophile" evidence="4">
    <location>
        <position position="10"/>
    </location>
</feature>
<evidence type="ECO:0000313" key="7">
    <source>
        <dbReference type="Proteomes" id="UP000281738"/>
    </source>
</evidence>
<keyword evidence="2" id="KW-0378">Hydrolase</keyword>
<evidence type="ECO:0000256" key="1">
    <source>
        <dbReference type="ARBA" id="ARBA00011063"/>
    </source>
</evidence>
<dbReference type="PANTHER" id="PTHR11717:SF31">
    <property type="entry name" value="LOW MOLECULAR WEIGHT PROTEIN-TYROSINE-PHOSPHATASE ETP-RELATED"/>
    <property type="match status" value="1"/>
</dbReference>
<reference evidence="6 7" key="1">
    <citation type="submission" date="2018-11" db="EMBL/GenBank/DDBJ databases">
        <title>Sequencing the genomes of 1000 actinobacteria strains.</title>
        <authorList>
            <person name="Klenk H.-P."/>
        </authorList>
    </citation>
    <scope>NUCLEOTIDE SEQUENCE [LARGE SCALE GENOMIC DNA]</scope>
    <source>
        <strain evidence="6 7">DSM 12652</strain>
    </source>
</reference>
<feature type="domain" description="Phosphotyrosine protein phosphatase I" evidence="5">
    <location>
        <begin position="4"/>
        <end position="171"/>
    </location>
</feature>
<dbReference type="PANTHER" id="PTHR11717">
    <property type="entry name" value="LOW MOLECULAR WEIGHT PROTEIN TYROSINE PHOSPHATASE"/>
    <property type="match status" value="1"/>
</dbReference>
<organism evidence="6 7">
    <name type="scientific">Nocardioides aurantiacus</name>
    <dbReference type="NCBI Taxonomy" id="86796"/>
    <lineage>
        <taxon>Bacteria</taxon>
        <taxon>Bacillati</taxon>
        <taxon>Actinomycetota</taxon>
        <taxon>Actinomycetes</taxon>
        <taxon>Propionibacteriales</taxon>
        <taxon>Nocardioidaceae</taxon>
        <taxon>Nocardioides</taxon>
    </lineage>
</organism>
<gene>
    <name evidence="6" type="ORF">EDD33_3404</name>
</gene>
<dbReference type="PRINTS" id="PR00719">
    <property type="entry name" value="LMWPTPASE"/>
</dbReference>
<feature type="active site" evidence="4">
    <location>
        <position position="16"/>
    </location>
</feature>
<comment type="similarity">
    <text evidence="1">Belongs to the low molecular weight phosphotyrosine protein phosphatase family.</text>
</comment>
<dbReference type="InterPro" id="IPR017867">
    <property type="entry name" value="Tyr_phospatase_low_mol_wt"/>
</dbReference>
<dbReference type="Pfam" id="PF01451">
    <property type="entry name" value="LMWPc"/>
    <property type="match status" value="1"/>
</dbReference>
<dbReference type="InterPro" id="IPR050438">
    <property type="entry name" value="LMW_PTPase"/>
</dbReference>
<dbReference type="AlphaFoldDB" id="A0A3N2CYI0"/>
<evidence type="ECO:0000259" key="5">
    <source>
        <dbReference type="SMART" id="SM00226"/>
    </source>
</evidence>
<name>A0A3N2CYI0_9ACTN</name>
<protein>
    <submittedName>
        <fullName evidence="6">Protein-tyrosine phosphatase</fullName>
    </submittedName>
</protein>
<evidence type="ECO:0000256" key="4">
    <source>
        <dbReference type="PIRSR" id="PIRSR617867-1"/>
    </source>
</evidence>
<dbReference type="SMART" id="SM00226">
    <property type="entry name" value="LMWPc"/>
    <property type="match status" value="1"/>
</dbReference>
<evidence type="ECO:0000256" key="2">
    <source>
        <dbReference type="ARBA" id="ARBA00022801"/>
    </source>
</evidence>
<sequence>MAAYRVLVVCVGNVCRSPLGERLLAARLGEGFEVSSAGVGALVGEPMDPEAAAHLERLGGSADGFAARQLTDAIVRDADLVLTATKEVRARVLQESPVALRRTFTLRELAALVDVVGPQPDPASLVAAAGRERSRAALEEYDVADPFRRGDEAHALAAGQVDEAVTRIAAALGAPTG</sequence>
<dbReference type="InterPro" id="IPR036196">
    <property type="entry name" value="Ptyr_pPase_sf"/>
</dbReference>
<accession>A0A3N2CYI0</accession>
<dbReference type="RefSeq" id="WP_123392141.1">
    <property type="nucleotide sequence ID" value="NZ_RKHO01000001.1"/>
</dbReference>
<dbReference type="SUPFAM" id="SSF52788">
    <property type="entry name" value="Phosphotyrosine protein phosphatases I"/>
    <property type="match status" value="1"/>
</dbReference>
<keyword evidence="3" id="KW-0904">Protein phosphatase</keyword>
<dbReference type="Proteomes" id="UP000281738">
    <property type="component" value="Unassembled WGS sequence"/>
</dbReference>
<keyword evidence="7" id="KW-1185">Reference proteome</keyword>
<dbReference type="OrthoDB" id="9784339at2"/>
<dbReference type="InterPro" id="IPR023485">
    <property type="entry name" value="Ptyr_pPase"/>
</dbReference>
<evidence type="ECO:0000313" key="6">
    <source>
        <dbReference type="EMBL" id="ROR92513.1"/>
    </source>
</evidence>
<dbReference type="Gene3D" id="3.40.50.2300">
    <property type="match status" value="1"/>
</dbReference>
<comment type="caution">
    <text evidence="6">The sequence shown here is derived from an EMBL/GenBank/DDBJ whole genome shotgun (WGS) entry which is preliminary data.</text>
</comment>
<proteinExistence type="inferred from homology"/>